<keyword evidence="1" id="KW-0812">Transmembrane</keyword>
<accession>A0A1K1NZV4</accession>
<keyword evidence="1" id="KW-0472">Membrane</keyword>
<keyword evidence="1" id="KW-1133">Transmembrane helix</keyword>
<reference evidence="2 3" key="1">
    <citation type="submission" date="2016-11" db="EMBL/GenBank/DDBJ databases">
        <authorList>
            <person name="Jaros S."/>
            <person name="Januszkiewicz K."/>
            <person name="Wedrychowicz H."/>
        </authorList>
    </citation>
    <scope>NUCLEOTIDE SEQUENCE [LARGE SCALE GENOMIC DNA]</scope>
    <source>
        <strain evidence="2 3">YL228</strain>
    </source>
</reference>
<proteinExistence type="predicted"/>
<organism evidence="2 3">
    <name type="scientific">Ruminococcus flavefaciens</name>
    <dbReference type="NCBI Taxonomy" id="1265"/>
    <lineage>
        <taxon>Bacteria</taxon>
        <taxon>Bacillati</taxon>
        <taxon>Bacillota</taxon>
        <taxon>Clostridia</taxon>
        <taxon>Eubacteriales</taxon>
        <taxon>Oscillospiraceae</taxon>
        <taxon>Ruminococcus</taxon>
    </lineage>
</organism>
<dbReference type="Proteomes" id="UP000183461">
    <property type="component" value="Unassembled WGS sequence"/>
</dbReference>
<evidence type="ECO:0000313" key="2">
    <source>
        <dbReference type="EMBL" id="SFW41058.1"/>
    </source>
</evidence>
<dbReference type="AlphaFoldDB" id="A0A1K1NZV4"/>
<gene>
    <name evidence="2" type="ORF">SAMN02910280_2400</name>
</gene>
<protein>
    <submittedName>
        <fullName evidence="2">Uncharacterized protein</fullName>
    </submittedName>
</protein>
<dbReference type="EMBL" id="FPIP01000006">
    <property type="protein sequence ID" value="SFW41058.1"/>
    <property type="molecule type" value="Genomic_DNA"/>
</dbReference>
<evidence type="ECO:0000313" key="3">
    <source>
        <dbReference type="Proteomes" id="UP000183461"/>
    </source>
</evidence>
<feature type="transmembrane region" description="Helical" evidence="1">
    <location>
        <begin position="7"/>
        <end position="30"/>
    </location>
</feature>
<evidence type="ECO:0000256" key="1">
    <source>
        <dbReference type="SAM" id="Phobius"/>
    </source>
</evidence>
<sequence>MKRAVKALFIAVYFAVLIYIFVGMALSGYVDFDHMNIYFGEVPEGTAFADILLKDSSDELRLDLDINTNFNYCALVGLIPDFDIGENSEIVRYNEDDYRSLMFNHTDYGSVYLEGLEIARGENDDYMCFGGYTQPILKHFRHIKVAYCDKDGNILGITKEIKVKKTPLNDVTYEIKADGDELRCRFFKAPKYYLLALVLWAAVLFAVCAAVIIIKEKIAERQSAKMRIPIQSGEADNESKKQD</sequence>
<name>A0A1K1NZV4_RUMFL</name>
<dbReference type="RefSeq" id="WP_072300645.1">
    <property type="nucleotide sequence ID" value="NZ_FPIP01000006.1"/>
</dbReference>
<feature type="transmembrane region" description="Helical" evidence="1">
    <location>
        <begin position="192"/>
        <end position="214"/>
    </location>
</feature>